<evidence type="ECO:0000313" key="3">
    <source>
        <dbReference type="EMBL" id="CAB5001811.1"/>
    </source>
</evidence>
<keyword evidence="1" id="KW-1133">Transmembrane helix</keyword>
<proteinExistence type="predicted"/>
<accession>A0A6J7P9J6</accession>
<dbReference type="AlphaFoldDB" id="A0A6J7P9J6"/>
<name>A0A6J7P9J6_9ZZZZ</name>
<dbReference type="EMBL" id="CAFBNF010000168">
    <property type="protein sequence ID" value="CAB4951071.1"/>
    <property type="molecule type" value="Genomic_DNA"/>
</dbReference>
<evidence type="ECO:0000256" key="1">
    <source>
        <dbReference type="SAM" id="Phobius"/>
    </source>
</evidence>
<feature type="transmembrane region" description="Helical" evidence="1">
    <location>
        <begin position="84"/>
        <end position="105"/>
    </location>
</feature>
<sequence>MSEVDPSVRSRRVARASLEIYGVLTLLGVLEAASDKAIVDSNAALAVLVAATSASIALAHAWSATIAESLNGVALTRSLIMQELRFAAAFLLPAGVMIAICILTAPLDDVALTITIEQDLLLGALFAIGFVGARHSGASWRRSLAWGAIDVSMGVLIVIIKNLLSLIGH</sequence>
<organism evidence="3">
    <name type="scientific">freshwater metagenome</name>
    <dbReference type="NCBI Taxonomy" id="449393"/>
    <lineage>
        <taxon>unclassified sequences</taxon>
        <taxon>metagenomes</taxon>
        <taxon>ecological metagenomes</taxon>
    </lineage>
</organism>
<feature type="transmembrane region" description="Helical" evidence="1">
    <location>
        <begin position="144"/>
        <end position="164"/>
    </location>
</feature>
<keyword evidence="1" id="KW-0472">Membrane</keyword>
<reference evidence="3" key="1">
    <citation type="submission" date="2020-05" db="EMBL/GenBank/DDBJ databases">
        <authorList>
            <person name="Chiriac C."/>
            <person name="Salcher M."/>
            <person name="Ghai R."/>
            <person name="Kavagutti S V."/>
        </authorList>
    </citation>
    <scope>NUCLEOTIDE SEQUENCE</scope>
</reference>
<feature type="transmembrane region" description="Helical" evidence="1">
    <location>
        <begin position="111"/>
        <end position="132"/>
    </location>
</feature>
<gene>
    <name evidence="2" type="ORF">UFOPK3773_01410</name>
    <name evidence="3" type="ORF">UFOPK3992_00694</name>
</gene>
<protein>
    <submittedName>
        <fullName evidence="3">Unannotated protein</fullName>
    </submittedName>
</protein>
<feature type="transmembrane region" description="Helical" evidence="1">
    <location>
        <begin position="12"/>
        <end position="30"/>
    </location>
</feature>
<keyword evidence="1" id="KW-0812">Transmembrane</keyword>
<dbReference type="EMBL" id="CAFBOZ010000081">
    <property type="protein sequence ID" value="CAB5001811.1"/>
    <property type="molecule type" value="Genomic_DNA"/>
</dbReference>
<feature type="transmembrane region" description="Helical" evidence="1">
    <location>
        <begin position="42"/>
        <end position="63"/>
    </location>
</feature>
<evidence type="ECO:0000313" key="2">
    <source>
        <dbReference type="EMBL" id="CAB4951071.1"/>
    </source>
</evidence>